<gene>
    <name evidence="1" type="ORF">AFUS01_LOCUS46212</name>
</gene>
<evidence type="ECO:0000313" key="1">
    <source>
        <dbReference type="EMBL" id="CAG7837041.1"/>
    </source>
</evidence>
<dbReference type="AlphaFoldDB" id="A0A8J2LSR3"/>
<sequence length="113" mass="13528">MDPVWSGQYPQMGAFQPSVTHRDFTIGPYTCECPRSPFEKISLDRMLSKRSGFWFEKGYLTPHIYGPYRNYHCHRFSTTHRRAFQEFPKLVNPRCMPLHYPPQLHSFWAKPFQ</sequence>
<proteinExistence type="predicted"/>
<organism evidence="1 2">
    <name type="scientific">Allacma fusca</name>
    <dbReference type="NCBI Taxonomy" id="39272"/>
    <lineage>
        <taxon>Eukaryota</taxon>
        <taxon>Metazoa</taxon>
        <taxon>Ecdysozoa</taxon>
        <taxon>Arthropoda</taxon>
        <taxon>Hexapoda</taxon>
        <taxon>Collembola</taxon>
        <taxon>Symphypleona</taxon>
        <taxon>Sminthuridae</taxon>
        <taxon>Allacma</taxon>
    </lineage>
</organism>
<accession>A0A8J2LSR3</accession>
<dbReference type="Proteomes" id="UP000708208">
    <property type="component" value="Unassembled WGS sequence"/>
</dbReference>
<protein>
    <submittedName>
        <fullName evidence="1">Uncharacterized protein</fullName>
    </submittedName>
</protein>
<name>A0A8J2LSR3_9HEXA</name>
<evidence type="ECO:0000313" key="2">
    <source>
        <dbReference type="Proteomes" id="UP000708208"/>
    </source>
</evidence>
<keyword evidence="2" id="KW-1185">Reference proteome</keyword>
<comment type="caution">
    <text evidence="1">The sequence shown here is derived from an EMBL/GenBank/DDBJ whole genome shotgun (WGS) entry which is preliminary data.</text>
</comment>
<reference evidence="1" key="1">
    <citation type="submission" date="2021-06" db="EMBL/GenBank/DDBJ databases">
        <authorList>
            <person name="Hodson N. C."/>
            <person name="Mongue J. A."/>
            <person name="Jaron S. K."/>
        </authorList>
    </citation>
    <scope>NUCLEOTIDE SEQUENCE</scope>
</reference>
<dbReference type="EMBL" id="CAJVCH010571260">
    <property type="protein sequence ID" value="CAG7837041.1"/>
    <property type="molecule type" value="Genomic_DNA"/>
</dbReference>